<name>A0A0Q9WVS5_DROWI</name>
<sequence length="165" mass="19534">MKIKVNSKFEFTNVKCECADEKFCGFEYCFLKSVNRSYKYISIKVNLHKLPITNFSFNFVLWKRFNGYKPFLYNFTIENGCKFLGNPKSRNPVQKYFFDFFGPYGNMNHKCPFNHDIFIEKVPTSSIDYRLTKLLPFPEGDYLFDVTWLILGKPCTYVKVYGTLS</sequence>
<dbReference type="InParanoid" id="A0A0Q9WVS5"/>
<accession>A0A0Q9WVS5</accession>
<dbReference type="PANTHER" id="PTHR20898:SF0">
    <property type="entry name" value="DAEDALUS ON 3-RELATED"/>
    <property type="match status" value="1"/>
</dbReference>
<dbReference type="EMBL" id="CH964272">
    <property type="protein sequence ID" value="KRG00061.1"/>
    <property type="molecule type" value="Genomic_DNA"/>
</dbReference>
<dbReference type="Proteomes" id="UP000007798">
    <property type="component" value="Unassembled WGS sequence"/>
</dbReference>
<protein>
    <recommendedName>
        <fullName evidence="3">MD-2-related lipid-recognition domain-containing protein</fullName>
    </recommendedName>
</protein>
<organism evidence="1 2">
    <name type="scientific">Drosophila willistoni</name>
    <name type="common">Fruit fly</name>
    <dbReference type="NCBI Taxonomy" id="7260"/>
    <lineage>
        <taxon>Eukaryota</taxon>
        <taxon>Metazoa</taxon>
        <taxon>Ecdysozoa</taxon>
        <taxon>Arthropoda</taxon>
        <taxon>Hexapoda</taxon>
        <taxon>Insecta</taxon>
        <taxon>Pterygota</taxon>
        <taxon>Neoptera</taxon>
        <taxon>Endopterygota</taxon>
        <taxon>Diptera</taxon>
        <taxon>Brachycera</taxon>
        <taxon>Muscomorpha</taxon>
        <taxon>Ephydroidea</taxon>
        <taxon>Drosophilidae</taxon>
        <taxon>Drosophila</taxon>
        <taxon>Sophophora</taxon>
    </lineage>
</organism>
<evidence type="ECO:0000313" key="1">
    <source>
        <dbReference type="EMBL" id="KRG00061.1"/>
    </source>
</evidence>
<reference evidence="1 2" key="1">
    <citation type="journal article" date="2007" name="Nature">
        <title>Evolution of genes and genomes on the Drosophila phylogeny.</title>
        <authorList>
            <consortium name="Drosophila 12 Genomes Consortium"/>
            <person name="Clark A.G."/>
            <person name="Eisen M.B."/>
            <person name="Smith D.R."/>
            <person name="Bergman C.M."/>
            <person name="Oliver B."/>
            <person name="Markow T.A."/>
            <person name="Kaufman T.C."/>
            <person name="Kellis M."/>
            <person name="Gelbart W."/>
            <person name="Iyer V.N."/>
            <person name="Pollard D.A."/>
            <person name="Sackton T.B."/>
            <person name="Larracuente A.M."/>
            <person name="Singh N.D."/>
            <person name="Abad J.P."/>
            <person name="Abt D.N."/>
            <person name="Adryan B."/>
            <person name="Aguade M."/>
            <person name="Akashi H."/>
            <person name="Anderson W.W."/>
            <person name="Aquadro C.F."/>
            <person name="Ardell D.H."/>
            <person name="Arguello R."/>
            <person name="Artieri C.G."/>
            <person name="Barbash D.A."/>
            <person name="Barker D."/>
            <person name="Barsanti P."/>
            <person name="Batterham P."/>
            <person name="Batzoglou S."/>
            <person name="Begun D."/>
            <person name="Bhutkar A."/>
            <person name="Blanco E."/>
            <person name="Bosak S.A."/>
            <person name="Bradley R.K."/>
            <person name="Brand A.D."/>
            <person name="Brent M.R."/>
            <person name="Brooks A.N."/>
            <person name="Brown R.H."/>
            <person name="Butlin R.K."/>
            <person name="Caggese C."/>
            <person name="Calvi B.R."/>
            <person name="Bernardo de Carvalho A."/>
            <person name="Caspi A."/>
            <person name="Castrezana S."/>
            <person name="Celniker S.E."/>
            <person name="Chang J.L."/>
            <person name="Chapple C."/>
            <person name="Chatterji S."/>
            <person name="Chinwalla A."/>
            <person name="Civetta A."/>
            <person name="Clifton S.W."/>
            <person name="Comeron J.M."/>
            <person name="Costello J.C."/>
            <person name="Coyne J.A."/>
            <person name="Daub J."/>
            <person name="David R.G."/>
            <person name="Delcher A.L."/>
            <person name="Delehaunty K."/>
            <person name="Do C.B."/>
            <person name="Ebling H."/>
            <person name="Edwards K."/>
            <person name="Eickbush T."/>
            <person name="Evans J.D."/>
            <person name="Filipski A."/>
            <person name="Findeiss S."/>
            <person name="Freyhult E."/>
            <person name="Fulton L."/>
            <person name="Fulton R."/>
            <person name="Garcia A.C."/>
            <person name="Gardiner A."/>
            <person name="Garfield D.A."/>
            <person name="Garvin B.E."/>
            <person name="Gibson G."/>
            <person name="Gilbert D."/>
            <person name="Gnerre S."/>
            <person name="Godfrey J."/>
            <person name="Good R."/>
            <person name="Gotea V."/>
            <person name="Gravely B."/>
            <person name="Greenberg A.J."/>
            <person name="Griffiths-Jones S."/>
            <person name="Gross S."/>
            <person name="Guigo R."/>
            <person name="Gustafson E.A."/>
            <person name="Haerty W."/>
            <person name="Hahn M.W."/>
            <person name="Halligan D.L."/>
            <person name="Halpern A.L."/>
            <person name="Halter G.M."/>
            <person name="Han M.V."/>
            <person name="Heger A."/>
            <person name="Hillier L."/>
            <person name="Hinrichs A.S."/>
            <person name="Holmes I."/>
            <person name="Hoskins R.A."/>
            <person name="Hubisz M.J."/>
            <person name="Hultmark D."/>
            <person name="Huntley M.A."/>
            <person name="Jaffe D.B."/>
            <person name="Jagadeeshan S."/>
            <person name="Jeck W.R."/>
            <person name="Johnson J."/>
            <person name="Jones C.D."/>
            <person name="Jordan W.C."/>
            <person name="Karpen G.H."/>
            <person name="Kataoka E."/>
            <person name="Keightley P.D."/>
            <person name="Kheradpour P."/>
            <person name="Kirkness E.F."/>
            <person name="Koerich L.B."/>
            <person name="Kristiansen K."/>
            <person name="Kudrna D."/>
            <person name="Kulathinal R.J."/>
            <person name="Kumar S."/>
            <person name="Kwok R."/>
            <person name="Lander E."/>
            <person name="Langley C.H."/>
            <person name="Lapoint R."/>
            <person name="Lazzaro B.P."/>
            <person name="Lee S.J."/>
            <person name="Levesque L."/>
            <person name="Li R."/>
            <person name="Lin C.F."/>
            <person name="Lin M.F."/>
            <person name="Lindblad-Toh K."/>
            <person name="Llopart A."/>
            <person name="Long M."/>
            <person name="Low L."/>
            <person name="Lozovsky E."/>
            <person name="Lu J."/>
            <person name="Luo M."/>
            <person name="Machado C.A."/>
            <person name="Makalowski W."/>
            <person name="Marzo M."/>
            <person name="Matsuda M."/>
            <person name="Matzkin L."/>
            <person name="McAllister B."/>
            <person name="McBride C.S."/>
            <person name="McKernan B."/>
            <person name="McKernan K."/>
            <person name="Mendez-Lago M."/>
            <person name="Minx P."/>
            <person name="Mollenhauer M.U."/>
            <person name="Montooth K."/>
            <person name="Mount S.M."/>
            <person name="Mu X."/>
            <person name="Myers E."/>
            <person name="Negre B."/>
            <person name="Newfeld S."/>
            <person name="Nielsen R."/>
            <person name="Noor M.A."/>
            <person name="O'Grady P."/>
            <person name="Pachter L."/>
            <person name="Papaceit M."/>
            <person name="Parisi M.J."/>
            <person name="Parisi M."/>
            <person name="Parts L."/>
            <person name="Pedersen J.S."/>
            <person name="Pesole G."/>
            <person name="Phillippy A.M."/>
            <person name="Ponting C.P."/>
            <person name="Pop M."/>
            <person name="Porcelli D."/>
            <person name="Powell J.R."/>
            <person name="Prohaska S."/>
            <person name="Pruitt K."/>
            <person name="Puig M."/>
            <person name="Quesneville H."/>
            <person name="Ram K.R."/>
            <person name="Rand D."/>
            <person name="Rasmussen M.D."/>
            <person name="Reed L.K."/>
            <person name="Reenan R."/>
            <person name="Reily A."/>
            <person name="Remington K.A."/>
            <person name="Rieger T.T."/>
            <person name="Ritchie M.G."/>
            <person name="Robin C."/>
            <person name="Rogers Y.H."/>
            <person name="Rohde C."/>
            <person name="Rozas J."/>
            <person name="Rubenfield M.J."/>
            <person name="Ruiz A."/>
            <person name="Russo S."/>
            <person name="Salzberg S.L."/>
            <person name="Sanchez-Gracia A."/>
            <person name="Saranga D.J."/>
            <person name="Sato H."/>
            <person name="Schaeffer S.W."/>
            <person name="Schatz M.C."/>
            <person name="Schlenke T."/>
            <person name="Schwartz R."/>
            <person name="Segarra C."/>
            <person name="Singh R.S."/>
            <person name="Sirot L."/>
            <person name="Sirota M."/>
            <person name="Sisneros N.B."/>
            <person name="Smith C.D."/>
            <person name="Smith T.F."/>
            <person name="Spieth J."/>
            <person name="Stage D.E."/>
            <person name="Stark A."/>
            <person name="Stephan W."/>
            <person name="Strausberg R.L."/>
            <person name="Strempel S."/>
            <person name="Sturgill D."/>
            <person name="Sutton G."/>
            <person name="Sutton G.G."/>
            <person name="Tao W."/>
            <person name="Teichmann S."/>
            <person name="Tobari Y.N."/>
            <person name="Tomimura Y."/>
            <person name="Tsolas J.M."/>
            <person name="Valente V.L."/>
            <person name="Venter E."/>
            <person name="Venter J.C."/>
            <person name="Vicario S."/>
            <person name="Vieira F.G."/>
            <person name="Vilella A.J."/>
            <person name="Villasante A."/>
            <person name="Walenz B."/>
            <person name="Wang J."/>
            <person name="Wasserman M."/>
            <person name="Watts T."/>
            <person name="Wilson D."/>
            <person name="Wilson R.K."/>
            <person name="Wing R.A."/>
            <person name="Wolfner M.F."/>
            <person name="Wong A."/>
            <person name="Wong G.K."/>
            <person name="Wu C.I."/>
            <person name="Wu G."/>
            <person name="Yamamoto D."/>
            <person name="Yang H.P."/>
            <person name="Yang S.P."/>
            <person name="Yorke J.A."/>
            <person name="Yoshida K."/>
            <person name="Zdobnov E."/>
            <person name="Zhang P."/>
            <person name="Zhang Y."/>
            <person name="Zimin A.V."/>
            <person name="Baldwin J."/>
            <person name="Abdouelleil A."/>
            <person name="Abdulkadir J."/>
            <person name="Abebe A."/>
            <person name="Abera B."/>
            <person name="Abreu J."/>
            <person name="Acer S.C."/>
            <person name="Aftuck L."/>
            <person name="Alexander A."/>
            <person name="An P."/>
            <person name="Anderson E."/>
            <person name="Anderson S."/>
            <person name="Arachi H."/>
            <person name="Azer M."/>
            <person name="Bachantsang P."/>
            <person name="Barry A."/>
            <person name="Bayul T."/>
            <person name="Berlin A."/>
            <person name="Bessette D."/>
            <person name="Bloom T."/>
            <person name="Blye J."/>
            <person name="Boguslavskiy L."/>
            <person name="Bonnet C."/>
            <person name="Boukhgalter B."/>
            <person name="Bourzgui I."/>
            <person name="Brown A."/>
            <person name="Cahill P."/>
            <person name="Channer S."/>
            <person name="Cheshatsang Y."/>
            <person name="Chuda L."/>
            <person name="Citroen M."/>
            <person name="Collymore A."/>
            <person name="Cooke P."/>
            <person name="Costello M."/>
            <person name="D'Aco K."/>
            <person name="Daza R."/>
            <person name="De Haan G."/>
            <person name="DeGray S."/>
            <person name="DeMaso C."/>
            <person name="Dhargay N."/>
            <person name="Dooley K."/>
            <person name="Dooley E."/>
            <person name="Doricent M."/>
            <person name="Dorje P."/>
            <person name="Dorjee K."/>
            <person name="Dupes A."/>
            <person name="Elong R."/>
            <person name="Falk J."/>
            <person name="Farina A."/>
            <person name="Faro S."/>
            <person name="Ferguson D."/>
            <person name="Fisher S."/>
            <person name="Foley C.D."/>
            <person name="Franke A."/>
            <person name="Friedrich D."/>
            <person name="Gadbois L."/>
            <person name="Gearin G."/>
            <person name="Gearin C.R."/>
            <person name="Giannoukos G."/>
            <person name="Goode T."/>
            <person name="Graham J."/>
            <person name="Grandbois E."/>
            <person name="Grewal S."/>
            <person name="Gyaltsen K."/>
            <person name="Hafez N."/>
            <person name="Hagos B."/>
            <person name="Hall J."/>
            <person name="Henson C."/>
            <person name="Hollinger A."/>
            <person name="Honan T."/>
            <person name="Huard M.D."/>
            <person name="Hughes L."/>
            <person name="Hurhula B."/>
            <person name="Husby M.E."/>
            <person name="Kamat A."/>
            <person name="Kanga B."/>
            <person name="Kashin S."/>
            <person name="Khazanovich D."/>
            <person name="Kisner P."/>
            <person name="Lance K."/>
            <person name="Lara M."/>
            <person name="Lee W."/>
            <person name="Lennon N."/>
            <person name="Letendre F."/>
            <person name="LeVine R."/>
            <person name="Lipovsky A."/>
            <person name="Liu X."/>
            <person name="Liu J."/>
            <person name="Liu S."/>
            <person name="Lokyitsang T."/>
            <person name="Lokyitsang Y."/>
            <person name="Lubonja R."/>
            <person name="Lui A."/>
            <person name="MacDonald P."/>
            <person name="Magnisalis V."/>
            <person name="Maru K."/>
            <person name="Matthews C."/>
            <person name="McCusker W."/>
            <person name="McDonough S."/>
            <person name="Mehta T."/>
            <person name="Meldrim J."/>
            <person name="Meneus L."/>
            <person name="Mihai O."/>
            <person name="Mihalev A."/>
            <person name="Mihova T."/>
            <person name="Mittelman R."/>
            <person name="Mlenga V."/>
            <person name="Montmayeur A."/>
            <person name="Mulrain L."/>
            <person name="Navidi A."/>
            <person name="Naylor J."/>
            <person name="Negash T."/>
            <person name="Nguyen T."/>
            <person name="Nguyen N."/>
            <person name="Nicol R."/>
            <person name="Norbu C."/>
            <person name="Norbu N."/>
            <person name="Novod N."/>
            <person name="O'Neill B."/>
            <person name="Osman S."/>
            <person name="Markiewicz E."/>
            <person name="Oyono O.L."/>
            <person name="Patti C."/>
            <person name="Phunkhang P."/>
            <person name="Pierre F."/>
            <person name="Priest M."/>
            <person name="Raghuraman S."/>
            <person name="Rege F."/>
            <person name="Reyes R."/>
            <person name="Rise C."/>
            <person name="Rogov P."/>
            <person name="Ross K."/>
            <person name="Ryan E."/>
            <person name="Settipalli S."/>
            <person name="Shea T."/>
            <person name="Sherpa N."/>
            <person name="Shi L."/>
            <person name="Shih D."/>
            <person name="Sparrow T."/>
            <person name="Spaulding J."/>
            <person name="Stalker J."/>
            <person name="Stange-Thomann N."/>
            <person name="Stavropoulos S."/>
            <person name="Stone C."/>
            <person name="Strader C."/>
            <person name="Tesfaye S."/>
            <person name="Thomson T."/>
            <person name="Thoulutsang Y."/>
            <person name="Thoulutsang D."/>
            <person name="Topham K."/>
            <person name="Topping I."/>
            <person name="Tsamla T."/>
            <person name="Vassiliev H."/>
            <person name="Vo A."/>
            <person name="Wangchuk T."/>
            <person name="Wangdi T."/>
            <person name="Weiand M."/>
            <person name="Wilkinson J."/>
            <person name="Wilson A."/>
            <person name="Yadav S."/>
            <person name="Young G."/>
            <person name="Yu Q."/>
            <person name="Zembek L."/>
            <person name="Zhong D."/>
            <person name="Zimmer A."/>
            <person name="Zwirko Z."/>
            <person name="Jaffe D.B."/>
            <person name="Alvarez P."/>
            <person name="Brockman W."/>
            <person name="Butler J."/>
            <person name="Chin C."/>
            <person name="Gnerre S."/>
            <person name="Grabherr M."/>
            <person name="Kleber M."/>
            <person name="Mauceli E."/>
            <person name="MacCallum I."/>
        </authorList>
    </citation>
    <scope>NUCLEOTIDE SEQUENCE [LARGE SCALE GENOMIC DNA]</scope>
    <source>
        <strain evidence="2">Tucson 14030-0811.24</strain>
    </source>
</reference>
<dbReference type="SMART" id="SM00697">
    <property type="entry name" value="DM8"/>
    <property type="match status" value="1"/>
</dbReference>
<dbReference type="InterPro" id="IPR010512">
    <property type="entry name" value="DUF1091"/>
</dbReference>
<evidence type="ECO:0000313" key="2">
    <source>
        <dbReference type="Proteomes" id="UP000007798"/>
    </source>
</evidence>
<dbReference type="AlphaFoldDB" id="A0A0Q9WVS5"/>
<evidence type="ECO:0008006" key="3">
    <source>
        <dbReference type="Google" id="ProtNLM"/>
    </source>
</evidence>
<dbReference type="Pfam" id="PF06477">
    <property type="entry name" value="DUF1091"/>
    <property type="match status" value="1"/>
</dbReference>
<dbReference type="OrthoDB" id="7789165at2759"/>
<dbReference type="PANTHER" id="PTHR20898">
    <property type="entry name" value="DAEDALUS ON 3-RELATED-RELATED"/>
    <property type="match status" value="1"/>
</dbReference>
<gene>
    <name evidence="1" type="primary">Dwil\GK27642</name>
    <name evidence="1" type="ORF">Dwil_GK27642</name>
</gene>
<proteinExistence type="predicted"/>
<keyword evidence="2" id="KW-1185">Reference proteome</keyword>